<gene>
    <name evidence="15" type="ORF">BBD41_28155</name>
</gene>
<dbReference type="EC" id="2.7.13.3" evidence="3"/>
<dbReference type="Gene3D" id="3.30.565.10">
    <property type="entry name" value="Histidine kinase-like ATPase, C-terminal domain"/>
    <property type="match status" value="1"/>
</dbReference>
<dbReference type="PRINTS" id="PR00344">
    <property type="entry name" value="BCTRLSENSOR"/>
</dbReference>
<protein>
    <recommendedName>
        <fullName evidence="3">histidine kinase</fullName>
        <ecNumber evidence="3">2.7.13.3</ecNumber>
    </recommendedName>
</protein>
<reference evidence="15" key="1">
    <citation type="submission" date="2016-08" db="EMBL/GenBank/DDBJ databases">
        <title>Complete Genome Seqeunce of Paenibacillus sp. nov. IHBB 9852 from high altitute lake of Indian trans-Himalayas.</title>
        <authorList>
            <person name="Kiran S."/>
            <person name="Swarnkar M.K."/>
            <person name="Rana A."/>
            <person name="Tewari R."/>
            <person name="Gulati A."/>
        </authorList>
    </citation>
    <scope>NUCLEOTIDE SEQUENCE [LARGE SCALE GENOMIC DNA]</scope>
    <source>
        <strain evidence="15">IHBB 9852</strain>
    </source>
</reference>
<dbReference type="InterPro" id="IPR003594">
    <property type="entry name" value="HATPase_dom"/>
</dbReference>
<feature type="domain" description="HAMP" evidence="14">
    <location>
        <begin position="68"/>
        <end position="120"/>
    </location>
</feature>
<evidence type="ECO:0000256" key="1">
    <source>
        <dbReference type="ARBA" id="ARBA00000085"/>
    </source>
</evidence>
<dbReference type="SMART" id="SM00388">
    <property type="entry name" value="HisKA"/>
    <property type="match status" value="1"/>
</dbReference>
<evidence type="ECO:0000256" key="9">
    <source>
        <dbReference type="ARBA" id="ARBA00022840"/>
    </source>
</evidence>
<dbReference type="InterPro" id="IPR005467">
    <property type="entry name" value="His_kinase_dom"/>
</dbReference>
<dbReference type="Pfam" id="PF00672">
    <property type="entry name" value="HAMP"/>
    <property type="match status" value="1"/>
</dbReference>
<evidence type="ECO:0000256" key="5">
    <source>
        <dbReference type="ARBA" id="ARBA00022553"/>
    </source>
</evidence>
<dbReference type="Gene3D" id="1.10.287.130">
    <property type="match status" value="1"/>
</dbReference>
<dbReference type="GO" id="GO:0005524">
    <property type="term" value="F:ATP binding"/>
    <property type="evidence" value="ECO:0007669"/>
    <property type="project" value="UniProtKB-KW"/>
</dbReference>
<evidence type="ECO:0000256" key="4">
    <source>
        <dbReference type="ARBA" id="ARBA00022475"/>
    </source>
</evidence>
<evidence type="ECO:0000256" key="2">
    <source>
        <dbReference type="ARBA" id="ARBA00004651"/>
    </source>
</evidence>
<keyword evidence="5" id="KW-0597">Phosphoprotein</keyword>
<evidence type="ECO:0000256" key="8">
    <source>
        <dbReference type="ARBA" id="ARBA00022777"/>
    </source>
</evidence>
<dbReference type="Pfam" id="PF02518">
    <property type="entry name" value="HATPase_c"/>
    <property type="match status" value="1"/>
</dbReference>
<dbReference type="InterPro" id="IPR050736">
    <property type="entry name" value="Sensor_HK_Regulatory"/>
</dbReference>
<dbReference type="CDD" id="cd00075">
    <property type="entry name" value="HATPase"/>
    <property type="match status" value="1"/>
</dbReference>
<dbReference type="InterPro" id="IPR036890">
    <property type="entry name" value="HATPase_C_sf"/>
</dbReference>
<comment type="subcellular location">
    <subcellularLocation>
        <location evidence="2">Cell membrane</location>
        <topology evidence="2">Multi-pass membrane protein</topology>
    </subcellularLocation>
</comment>
<evidence type="ECO:0000256" key="6">
    <source>
        <dbReference type="ARBA" id="ARBA00022679"/>
    </source>
</evidence>
<dbReference type="InterPro" id="IPR036097">
    <property type="entry name" value="HisK_dim/P_sf"/>
</dbReference>
<dbReference type="FunFam" id="3.30.565.10:FF:000006">
    <property type="entry name" value="Sensor histidine kinase WalK"/>
    <property type="match status" value="1"/>
</dbReference>
<dbReference type="InterPro" id="IPR004358">
    <property type="entry name" value="Sig_transdc_His_kin-like_C"/>
</dbReference>
<dbReference type="RefSeq" id="WP_099480074.1">
    <property type="nucleotide sequence ID" value="NZ_CP016809.1"/>
</dbReference>
<keyword evidence="9" id="KW-0067">ATP-binding</keyword>
<accession>A0A1B2E881</accession>
<evidence type="ECO:0000259" key="13">
    <source>
        <dbReference type="PROSITE" id="PS50109"/>
    </source>
</evidence>
<dbReference type="InterPro" id="IPR003660">
    <property type="entry name" value="HAMP_dom"/>
</dbReference>
<keyword evidence="12" id="KW-1133">Transmembrane helix</keyword>
<sequence length="355" mass="39720">MKIGIRFKLIASLTGIIFVPVILMSISGVHVKEQGPSGGAMGMFIFVIGTLVMAYLLCAYILAYVITRRVLLPLKELSHAADQIINGNLDFQIRNRYHDEVGRFSEVFELMRARLKESLDQQTAYERSRNELIANISHDLRTPITSIRGYVEGLQDGIARDEQKVSKYLVVIKNKTDQLDRMIEDLFQFAQLEAGHLSMDAAVMDSQVLLEAIIAPYEIEFQDAPVGLSVKRPFPSRLVKADADRIAQVFENLIENAKRYAGEFTEITVNMKDEGEWLLIAVKDNGNGIAEADVPYLFERFYRGEKSRSRAFGGAGLGLAICKQIVEDHGGRIGVRSTEGTGAEFYFTLPVCKDD</sequence>
<name>A0A1B2E881_9BACL</name>
<keyword evidence="8" id="KW-0418">Kinase</keyword>
<dbReference type="CDD" id="cd06225">
    <property type="entry name" value="HAMP"/>
    <property type="match status" value="1"/>
</dbReference>
<dbReference type="SUPFAM" id="SSF55874">
    <property type="entry name" value="ATPase domain of HSP90 chaperone/DNA topoisomerase II/histidine kinase"/>
    <property type="match status" value="1"/>
</dbReference>
<feature type="transmembrane region" description="Helical" evidence="12">
    <location>
        <begin position="9"/>
        <end position="31"/>
    </location>
</feature>
<evidence type="ECO:0000256" key="10">
    <source>
        <dbReference type="ARBA" id="ARBA00023012"/>
    </source>
</evidence>
<evidence type="ECO:0000313" key="15">
    <source>
        <dbReference type="EMBL" id="ANY76137.1"/>
    </source>
</evidence>
<keyword evidence="12" id="KW-0812">Transmembrane</keyword>
<dbReference type="GO" id="GO:0005886">
    <property type="term" value="C:plasma membrane"/>
    <property type="evidence" value="ECO:0007669"/>
    <property type="project" value="UniProtKB-SubCell"/>
</dbReference>
<dbReference type="EMBL" id="CP016809">
    <property type="protein sequence ID" value="ANY76137.1"/>
    <property type="molecule type" value="Genomic_DNA"/>
</dbReference>
<keyword evidence="6" id="KW-0808">Transferase</keyword>
<dbReference type="SUPFAM" id="SSF47384">
    <property type="entry name" value="Homodimeric domain of signal transducing histidine kinase"/>
    <property type="match status" value="1"/>
</dbReference>
<dbReference type="PANTHER" id="PTHR43711:SF1">
    <property type="entry name" value="HISTIDINE KINASE 1"/>
    <property type="match status" value="1"/>
</dbReference>
<organism evidence="15">
    <name type="scientific">Paenibacillus ihbetae</name>
    <dbReference type="NCBI Taxonomy" id="1870820"/>
    <lineage>
        <taxon>Bacteria</taxon>
        <taxon>Bacillati</taxon>
        <taxon>Bacillota</taxon>
        <taxon>Bacilli</taxon>
        <taxon>Bacillales</taxon>
        <taxon>Paenibacillaceae</taxon>
        <taxon>Paenibacillus</taxon>
    </lineage>
</organism>
<dbReference type="PROSITE" id="PS50109">
    <property type="entry name" value="HIS_KIN"/>
    <property type="match status" value="1"/>
</dbReference>
<dbReference type="SUPFAM" id="SSF158472">
    <property type="entry name" value="HAMP domain-like"/>
    <property type="match status" value="1"/>
</dbReference>
<dbReference type="SMART" id="SM00387">
    <property type="entry name" value="HATPase_c"/>
    <property type="match status" value="1"/>
</dbReference>
<dbReference type="Gene3D" id="6.10.340.10">
    <property type="match status" value="1"/>
</dbReference>
<keyword evidence="10" id="KW-0902">Two-component regulatory system</keyword>
<proteinExistence type="predicted"/>
<evidence type="ECO:0000259" key="14">
    <source>
        <dbReference type="PROSITE" id="PS50885"/>
    </source>
</evidence>
<keyword evidence="4" id="KW-1003">Cell membrane</keyword>
<feature type="domain" description="Histidine kinase" evidence="13">
    <location>
        <begin position="135"/>
        <end position="353"/>
    </location>
</feature>
<dbReference type="FunFam" id="1.10.287.130:FF:000008">
    <property type="entry name" value="Two-component sensor histidine kinase"/>
    <property type="match status" value="1"/>
</dbReference>
<dbReference type="PANTHER" id="PTHR43711">
    <property type="entry name" value="TWO-COMPONENT HISTIDINE KINASE"/>
    <property type="match status" value="1"/>
</dbReference>
<dbReference type="AlphaFoldDB" id="A0A1B2E881"/>
<dbReference type="SMART" id="SM00304">
    <property type="entry name" value="HAMP"/>
    <property type="match status" value="1"/>
</dbReference>
<evidence type="ECO:0000256" key="3">
    <source>
        <dbReference type="ARBA" id="ARBA00012438"/>
    </source>
</evidence>
<evidence type="ECO:0000256" key="7">
    <source>
        <dbReference type="ARBA" id="ARBA00022741"/>
    </source>
</evidence>
<dbReference type="PROSITE" id="PS50885">
    <property type="entry name" value="HAMP"/>
    <property type="match status" value="1"/>
</dbReference>
<dbReference type="CDD" id="cd00082">
    <property type="entry name" value="HisKA"/>
    <property type="match status" value="1"/>
</dbReference>
<feature type="transmembrane region" description="Helical" evidence="12">
    <location>
        <begin position="43"/>
        <end position="66"/>
    </location>
</feature>
<evidence type="ECO:0000256" key="11">
    <source>
        <dbReference type="ARBA" id="ARBA00023136"/>
    </source>
</evidence>
<dbReference type="InterPro" id="IPR003661">
    <property type="entry name" value="HisK_dim/P_dom"/>
</dbReference>
<dbReference type="Pfam" id="PF00512">
    <property type="entry name" value="HisKA"/>
    <property type="match status" value="1"/>
</dbReference>
<keyword evidence="11 12" id="KW-0472">Membrane</keyword>
<dbReference type="GO" id="GO:0000155">
    <property type="term" value="F:phosphorelay sensor kinase activity"/>
    <property type="evidence" value="ECO:0007669"/>
    <property type="project" value="InterPro"/>
</dbReference>
<evidence type="ECO:0000256" key="12">
    <source>
        <dbReference type="SAM" id="Phobius"/>
    </source>
</evidence>
<keyword evidence="7" id="KW-0547">Nucleotide-binding</keyword>
<dbReference type="KEGG" id="pib:BBD41_28155"/>
<comment type="catalytic activity">
    <reaction evidence="1">
        <text>ATP + protein L-histidine = ADP + protein N-phospho-L-histidine.</text>
        <dbReference type="EC" id="2.7.13.3"/>
    </reaction>
</comment>